<feature type="domain" description="Glyoxalase/fosfomycin resistance/dioxygenase" evidence="1">
    <location>
        <begin position="10"/>
        <end position="120"/>
    </location>
</feature>
<evidence type="ECO:0000313" key="3">
    <source>
        <dbReference type="Proteomes" id="UP000260680"/>
    </source>
</evidence>
<evidence type="ECO:0000313" key="2">
    <source>
        <dbReference type="EMBL" id="RFZ78920.1"/>
    </source>
</evidence>
<name>A0A3E2NDF2_9FIRM</name>
<sequence length="140" mass="15854">MEGEKMGIGIGVYVKNSAKAVELYQQVFGLELGYHVKNPDGSFFHSELYRNGECFLAVVEASRANTEESIVQLGYEFDSPEEVRCAYELLKKGGRIDMPIGELPWSPCAASIVDEFGVWWYLSTVSHRPPEDYDYWDGKN</sequence>
<gene>
    <name evidence="2" type="ORF">DS742_11230</name>
</gene>
<dbReference type="Proteomes" id="UP000260680">
    <property type="component" value="Unassembled WGS sequence"/>
</dbReference>
<dbReference type="SUPFAM" id="SSF54593">
    <property type="entry name" value="Glyoxalase/Bleomycin resistance protein/Dihydroxybiphenyl dioxygenase"/>
    <property type="match status" value="1"/>
</dbReference>
<dbReference type="AlphaFoldDB" id="A0A3E2NDF2"/>
<organism evidence="2 3">
    <name type="scientific">Lacrimispora amygdalina</name>
    <dbReference type="NCBI Taxonomy" id="253257"/>
    <lineage>
        <taxon>Bacteria</taxon>
        <taxon>Bacillati</taxon>
        <taxon>Bacillota</taxon>
        <taxon>Clostridia</taxon>
        <taxon>Lachnospirales</taxon>
        <taxon>Lachnospiraceae</taxon>
        <taxon>Lacrimispora</taxon>
    </lineage>
</organism>
<dbReference type="Gene3D" id="3.10.180.10">
    <property type="entry name" value="2,3-Dihydroxybiphenyl 1,2-Dioxygenase, domain 1"/>
    <property type="match status" value="1"/>
</dbReference>
<dbReference type="Pfam" id="PF00903">
    <property type="entry name" value="Glyoxalase"/>
    <property type="match status" value="1"/>
</dbReference>
<dbReference type="InterPro" id="IPR004360">
    <property type="entry name" value="Glyas_Fos-R_dOase_dom"/>
</dbReference>
<dbReference type="InterPro" id="IPR029068">
    <property type="entry name" value="Glyas_Bleomycin-R_OHBP_Dase"/>
</dbReference>
<reference evidence="2 3" key="1">
    <citation type="submission" date="2018-07" db="EMBL/GenBank/DDBJ databases">
        <title>New species, Clostridium PI-S10-A1B.</title>
        <authorList>
            <person name="Krishna G."/>
            <person name="Summeta K."/>
            <person name="Shikha S."/>
            <person name="Prabhu P.B."/>
            <person name="Suresh K."/>
        </authorList>
    </citation>
    <scope>NUCLEOTIDE SEQUENCE [LARGE SCALE GENOMIC DNA]</scope>
    <source>
        <strain evidence="2 3">PI-S10-A1B</strain>
    </source>
</reference>
<accession>A0A3E2NDF2</accession>
<dbReference type="EMBL" id="QOHO01000030">
    <property type="protein sequence ID" value="RFZ78920.1"/>
    <property type="molecule type" value="Genomic_DNA"/>
</dbReference>
<dbReference type="OrthoDB" id="9795306at2"/>
<evidence type="ECO:0000259" key="1">
    <source>
        <dbReference type="Pfam" id="PF00903"/>
    </source>
</evidence>
<comment type="caution">
    <text evidence="2">The sequence shown here is derived from an EMBL/GenBank/DDBJ whole genome shotgun (WGS) entry which is preliminary data.</text>
</comment>
<protein>
    <submittedName>
        <fullName evidence="2">VOC family protein</fullName>
    </submittedName>
</protein>
<proteinExistence type="predicted"/>